<protein>
    <recommendedName>
        <fullName evidence="10">C2H2-type domain-containing protein</fullName>
    </recommendedName>
</protein>
<evidence type="ECO:0000256" key="4">
    <source>
        <dbReference type="ARBA" id="ARBA00022771"/>
    </source>
</evidence>
<proteinExistence type="inferred from homology"/>
<evidence type="ECO:0000259" key="10">
    <source>
        <dbReference type="PROSITE" id="PS50157"/>
    </source>
</evidence>
<name>T1KNS7_TETUR</name>
<evidence type="ECO:0000256" key="6">
    <source>
        <dbReference type="ARBA" id="ARBA00023242"/>
    </source>
</evidence>
<accession>T1KNS7</accession>
<organism evidence="11 12">
    <name type="scientific">Tetranychus urticae</name>
    <name type="common">Two-spotted spider mite</name>
    <dbReference type="NCBI Taxonomy" id="32264"/>
    <lineage>
        <taxon>Eukaryota</taxon>
        <taxon>Metazoa</taxon>
        <taxon>Ecdysozoa</taxon>
        <taxon>Arthropoda</taxon>
        <taxon>Chelicerata</taxon>
        <taxon>Arachnida</taxon>
        <taxon>Acari</taxon>
        <taxon>Acariformes</taxon>
        <taxon>Trombidiformes</taxon>
        <taxon>Prostigmata</taxon>
        <taxon>Eleutherengona</taxon>
        <taxon>Raphignathae</taxon>
        <taxon>Tetranychoidea</taxon>
        <taxon>Tetranychidae</taxon>
        <taxon>Tetranychus</taxon>
    </lineage>
</organism>
<feature type="region of interest" description="Disordered" evidence="9">
    <location>
        <begin position="454"/>
        <end position="537"/>
    </location>
</feature>
<evidence type="ECO:0000256" key="7">
    <source>
        <dbReference type="ARBA" id="ARBA00037948"/>
    </source>
</evidence>
<evidence type="ECO:0000256" key="5">
    <source>
        <dbReference type="ARBA" id="ARBA00022833"/>
    </source>
</evidence>
<dbReference type="FunFam" id="3.30.160.60:FF:001182">
    <property type="entry name" value="Zinc finger, C2H2 type"/>
    <property type="match status" value="1"/>
</dbReference>
<dbReference type="Gene3D" id="3.30.160.60">
    <property type="entry name" value="Classic Zinc Finger"/>
    <property type="match status" value="4"/>
</dbReference>
<dbReference type="EMBL" id="CAEY01000277">
    <property type="status" value="NOT_ANNOTATED_CDS"/>
    <property type="molecule type" value="Genomic_DNA"/>
</dbReference>
<dbReference type="GO" id="GO:0005634">
    <property type="term" value="C:nucleus"/>
    <property type="evidence" value="ECO:0007669"/>
    <property type="project" value="UniProtKB-SubCell"/>
</dbReference>
<dbReference type="OrthoDB" id="10014897at2759"/>
<comment type="subcellular location">
    <subcellularLocation>
        <location evidence="1">Nucleus</location>
    </subcellularLocation>
</comment>
<keyword evidence="5" id="KW-0862">Zinc</keyword>
<feature type="domain" description="C2H2-type" evidence="10">
    <location>
        <begin position="283"/>
        <end position="311"/>
    </location>
</feature>
<dbReference type="eggNOG" id="KOG1721">
    <property type="taxonomic scope" value="Eukaryota"/>
</dbReference>
<dbReference type="InterPro" id="IPR013087">
    <property type="entry name" value="Znf_C2H2_type"/>
</dbReference>
<feature type="compositionally biased region" description="Low complexity" evidence="9">
    <location>
        <begin position="527"/>
        <end position="537"/>
    </location>
</feature>
<dbReference type="Proteomes" id="UP000015104">
    <property type="component" value="Unassembled WGS sequence"/>
</dbReference>
<dbReference type="PANTHER" id="PTHR24388:SF54">
    <property type="entry name" value="PROTEIN ESCARGOT"/>
    <property type="match status" value="1"/>
</dbReference>
<dbReference type="InterPro" id="IPR036236">
    <property type="entry name" value="Znf_C2H2_sf"/>
</dbReference>
<feature type="domain" description="C2H2-type" evidence="10">
    <location>
        <begin position="255"/>
        <end position="279"/>
    </location>
</feature>
<evidence type="ECO:0000256" key="3">
    <source>
        <dbReference type="ARBA" id="ARBA00022737"/>
    </source>
</evidence>
<dbReference type="KEGG" id="tut:107365920"/>
<feature type="domain" description="C2H2-type" evidence="10">
    <location>
        <begin position="68"/>
        <end position="90"/>
    </location>
</feature>
<evidence type="ECO:0000256" key="8">
    <source>
        <dbReference type="PROSITE-ProRule" id="PRU00042"/>
    </source>
</evidence>
<keyword evidence="6" id="KW-0539">Nucleus</keyword>
<dbReference type="AlphaFoldDB" id="T1KNS7"/>
<dbReference type="SMART" id="SM00355">
    <property type="entry name" value="ZnF_C2H2"/>
    <property type="match status" value="9"/>
</dbReference>
<evidence type="ECO:0000256" key="2">
    <source>
        <dbReference type="ARBA" id="ARBA00022723"/>
    </source>
</evidence>
<keyword evidence="3" id="KW-0677">Repeat</keyword>
<reference evidence="12" key="1">
    <citation type="submission" date="2011-08" db="EMBL/GenBank/DDBJ databases">
        <authorList>
            <person name="Rombauts S."/>
        </authorList>
    </citation>
    <scope>NUCLEOTIDE SEQUENCE</scope>
    <source>
        <strain evidence="12">London</strain>
    </source>
</reference>
<reference evidence="11" key="2">
    <citation type="submission" date="2015-06" db="UniProtKB">
        <authorList>
            <consortium name="EnsemblMetazoa"/>
        </authorList>
    </citation>
    <scope>IDENTIFICATION</scope>
</reference>
<feature type="domain" description="C2H2-type" evidence="10">
    <location>
        <begin position="12"/>
        <end position="39"/>
    </location>
</feature>
<evidence type="ECO:0000313" key="12">
    <source>
        <dbReference type="Proteomes" id="UP000015104"/>
    </source>
</evidence>
<sequence length="583" mass="66199">MSLSSDQLDSSFRCGFCHRMFKHKRSRDRHIKIHTGDRRYKCNHCDSAFARSDHLKTHMKTHDDMKPHRCYPCNRGFSSSAALTSHIQNHKKAALKAKTTLDECKNVAEPKSIPEQENIPVNKSSNIQKEEKAEQQQVTCGLCGNKCTSLDTHIRESHLNQLIFADLLQNSFYGASLANWQKLIQTQVHSESSSSSSAYERTPNSSPIQHVLSTPNFHNEYLHQQRSCPYCETIVTSDLENHIISSHLASTVSSFTCESCKKVFTKSDDLTKHLMDYHSHHLYQCSICREMFDTDVTLQVHFAVKHSNQCKVFKCSICNELWPNENDFKVHLKVAHFSTPSLVNHHNLAHQHQHQHQTTNGVHPYSPSAYRHLPSSLVTSTSNSNNGNNTNPHHNLTVNSLTAAAFQLFGPKSYFKCQFCSDEFQIEYLLEKHIEFVHGPQLASHSLAYNKMKRSSPNMVSPHLSESKKRKSDSTDGNDDINVDDDDTDDEKDVDEDIDDSSNDKKTGNSIDEERSFSPPNLRIVESPQHSTPSPPFTFSSIFTRPGKSPMKCVKGDYINLNNPIWTPYTHLIQSSANSLMIN</sequence>
<dbReference type="GO" id="GO:0000978">
    <property type="term" value="F:RNA polymerase II cis-regulatory region sequence-specific DNA binding"/>
    <property type="evidence" value="ECO:0007669"/>
    <property type="project" value="TreeGrafter"/>
</dbReference>
<dbReference type="InterPro" id="IPR050527">
    <property type="entry name" value="Snail/Krueppel_Znf"/>
</dbReference>
<evidence type="ECO:0000256" key="9">
    <source>
        <dbReference type="SAM" id="MobiDB-lite"/>
    </source>
</evidence>
<dbReference type="GO" id="GO:0008270">
    <property type="term" value="F:zinc ion binding"/>
    <property type="evidence" value="ECO:0007669"/>
    <property type="project" value="UniProtKB-KW"/>
</dbReference>
<gene>
    <name evidence="11" type="primary">107365920</name>
</gene>
<dbReference type="PANTHER" id="PTHR24388">
    <property type="entry name" value="ZINC FINGER PROTEIN"/>
    <property type="match status" value="1"/>
</dbReference>
<keyword evidence="2" id="KW-0479">Metal-binding</keyword>
<dbReference type="HOGENOM" id="CLU_467985_0_0_1"/>
<evidence type="ECO:0000313" key="11">
    <source>
        <dbReference type="EnsemblMetazoa" id="tetur16g02060.1"/>
    </source>
</evidence>
<dbReference type="PROSITE" id="PS00028">
    <property type="entry name" value="ZINC_FINGER_C2H2_1"/>
    <property type="match status" value="7"/>
</dbReference>
<feature type="compositionally biased region" description="Basic and acidic residues" evidence="9">
    <location>
        <begin position="502"/>
        <end position="516"/>
    </location>
</feature>
<dbReference type="Pfam" id="PF00096">
    <property type="entry name" value="zf-C2H2"/>
    <property type="match status" value="2"/>
</dbReference>
<comment type="similarity">
    <text evidence="7">Belongs to the snail C2H2-type zinc-finger protein family.</text>
</comment>
<dbReference type="OMA" id="DKSFNCN"/>
<dbReference type="EnsemblMetazoa" id="tetur16g02060.1">
    <property type="protein sequence ID" value="tetur16g02060.1"/>
    <property type="gene ID" value="tetur16g02060"/>
</dbReference>
<feature type="domain" description="C2H2-type" evidence="10">
    <location>
        <begin position="415"/>
        <end position="438"/>
    </location>
</feature>
<dbReference type="SUPFAM" id="SSF57667">
    <property type="entry name" value="beta-beta-alpha zinc fingers"/>
    <property type="match status" value="3"/>
</dbReference>
<dbReference type="PROSITE" id="PS50157">
    <property type="entry name" value="ZINC_FINGER_C2H2_2"/>
    <property type="match status" value="6"/>
</dbReference>
<keyword evidence="12" id="KW-1185">Reference proteome</keyword>
<keyword evidence="4 8" id="KW-0863">Zinc-finger</keyword>
<evidence type="ECO:0000256" key="1">
    <source>
        <dbReference type="ARBA" id="ARBA00004123"/>
    </source>
</evidence>
<feature type="domain" description="C2H2-type" evidence="10">
    <location>
        <begin position="40"/>
        <end position="67"/>
    </location>
</feature>
<feature type="compositionally biased region" description="Acidic residues" evidence="9">
    <location>
        <begin position="476"/>
        <end position="501"/>
    </location>
</feature>
<dbReference type="GO" id="GO:0000981">
    <property type="term" value="F:DNA-binding transcription factor activity, RNA polymerase II-specific"/>
    <property type="evidence" value="ECO:0007669"/>
    <property type="project" value="TreeGrafter"/>
</dbReference>